<keyword evidence="2" id="KW-0808">Transferase</keyword>
<accession>A0A7J9UU16</accession>
<evidence type="ECO:0000313" key="3">
    <source>
        <dbReference type="Proteomes" id="UP000429644"/>
    </source>
</evidence>
<dbReference type="SUPFAM" id="SSF52540">
    <property type="entry name" value="P-loop containing nucleoside triphosphate hydrolases"/>
    <property type="match status" value="1"/>
</dbReference>
<dbReference type="GO" id="GO:0016776">
    <property type="term" value="F:phosphotransferase activity, phosphate group as acceptor"/>
    <property type="evidence" value="ECO:0007669"/>
    <property type="project" value="InterPro"/>
</dbReference>
<dbReference type="NCBIfam" id="TIGR03709">
    <property type="entry name" value="PPK2_rel_1"/>
    <property type="match status" value="1"/>
</dbReference>
<gene>
    <name evidence="2" type="ORF">GB882_05525</name>
</gene>
<dbReference type="PANTHER" id="PTHR34383:SF3">
    <property type="entry name" value="POLYPHOSPHATE:AMP PHOSPHOTRANSFERASE"/>
    <property type="match status" value="1"/>
</dbReference>
<feature type="domain" description="Polyphosphate kinase-2-related" evidence="1">
    <location>
        <begin position="40"/>
        <end position="259"/>
    </location>
</feature>
<keyword evidence="2" id="KW-0418">Kinase</keyword>
<proteinExistence type="predicted"/>
<dbReference type="EMBL" id="WHPD01001215">
    <property type="protein sequence ID" value="MPV88121.1"/>
    <property type="molecule type" value="Genomic_DNA"/>
</dbReference>
<dbReference type="GO" id="GO:0006797">
    <property type="term" value="P:polyphosphate metabolic process"/>
    <property type="evidence" value="ECO:0007669"/>
    <property type="project" value="InterPro"/>
</dbReference>
<dbReference type="AlphaFoldDB" id="A0A7J9UU16"/>
<name>A0A7J9UU16_9MICO</name>
<dbReference type="Gene3D" id="3.40.50.300">
    <property type="entry name" value="P-loop containing nucleotide triphosphate hydrolases"/>
    <property type="match status" value="1"/>
</dbReference>
<organism evidence="2 3">
    <name type="scientific">Georgenia ruanii</name>
    <dbReference type="NCBI Taxonomy" id="348442"/>
    <lineage>
        <taxon>Bacteria</taxon>
        <taxon>Bacillati</taxon>
        <taxon>Actinomycetota</taxon>
        <taxon>Actinomycetes</taxon>
        <taxon>Micrococcales</taxon>
        <taxon>Bogoriellaceae</taxon>
        <taxon>Georgenia</taxon>
    </lineage>
</organism>
<comment type="caution">
    <text evidence="2">The sequence shown here is derived from an EMBL/GenBank/DDBJ whole genome shotgun (WGS) entry which is preliminary data.</text>
</comment>
<reference evidence="2 3" key="1">
    <citation type="submission" date="2019-10" db="EMBL/GenBank/DDBJ databases">
        <title>Georgenia wutianyii sp. nov. and Georgenia yuyongxinii sp. nov. isolated from plateau pika (Ochotona curzoniae) in the Qinghai-Tibet plateau of China.</title>
        <authorList>
            <person name="Tian Z."/>
        </authorList>
    </citation>
    <scope>NUCLEOTIDE SEQUENCE [LARGE SCALE GENOMIC DNA]</scope>
    <source>
        <strain evidence="2 3">JCM 15130</strain>
    </source>
</reference>
<evidence type="ECO:0000313" key="2">
    <source>
        <dbReference type="EMBL" id="MPV88121.1"/>
    </source>
</evidence>
<dbReference type="GO" id="GO:0016301">
    <property type="term" value="F:kinase activity"/>
    <property type="evidence" value="ECO:0007669"/>
    <property type="project" value="UniProtKB-KW"/>
</dbReference>
<dbReference type="InterPro" id="IPR027417">
    <property type="entry name" value="P-loop_NTPase"/>
</dbReference>
<dbReference type="RefSeq" id="WP_152230764.1">
    <property type="nucleotide sequence ID" value="NZ_BAAAOT010000003.1"/>
</dbReference>
<evidence type="ECO:0000259" key="1">
    <source>
        <dbReference type="Pfam" id="PF03976"/>
    </source>
</evidence>
<keyword evidence="3" id="KW-1185">Reference proteome</keyword>
<protein>
    <submittedName>
        <fullName evidence="2">Polyphosphate kinase 2 family protein</fullName>
    </submittedName>
</protein>
<dbReference type="Proteomes" id="UP000429644">
    <property type="component" value="Unassembled WGS sequence"/>
</dbReference>
<dbReference type="Pfam" id="PF03976">
    <property type="entry name" value="PPK2"/>
    <property type="match status" value="1"/>
</dbReference>
<dbReference type="OrthoDB" id="9775224at2"/>
<dbReference type="InterPro" id="IPR022488">
    <property type="entry name" value="PPK2-related"/>
</dbReference>
<dbReference type="PANTHER" id="PTHR34383">
    <property type="entry name" value="POLYPHOSPHATE:AMP PHOSPHOTRANSFERASE-RELATED"/>
    <property type="match status" value="1"/>
</dbReference>
<dbReference type="InterPro" id="IPR022300">
    <property type="entry name" value="PPK2-rel_1"/>
</dbReference>
<sequence length="335" mass="37054">MGAAGWHQDPRPLLRPAPDLDLAALDRGATPGWDAGKDAAEEYVVERGRLLSELQERLFADGRTGGRRAVLLVVQGLDTAGKGGIVRHVIGMVDPQGVALRAFGVPTAEERRHHYLWRVRRALPGPGLIGVFDRSHYEDVLVARVEGLVKEWVWSRRYAEINRFEREIVDGGTTVVKVALLVSRDEQGVRLMERLDRPDKRWKWNPGDVDTRAKWDAYQQAYADVFTHTSTDAAPWHVVPADKKWYARLAVTELLTQALVDLDLDWPRPSWRLETQKHRLAATMSAGALATAERKAAEKLPEVARAEAEFDEAVAAAADVGGDDGGGSGRPAGWA</sequence>